<proteinExistence type="inferred from homology"/>
<evidence type="ECO:0000259" key="5">
    <source>
        <dbReference type="Pfam" id="PF05726"/>
    </source>
</evidence>
<evidence type="ECO:0000313" key="7">
    <source>
        <dbReference type="Proteomes" id="UP000234382"/>
    </source>
</evidence>
<evidence type="ECO:0000259" key="4">
    <source>
        <dbReference type="Pfam" id="PF02678"/>
    </source>
</evidence>
<evidence type="ECO:0000256" key="3">
    <source>
        <dbReference type="SAM" id="MobiDB-lite"/>
    </source>
</evidence>
<evidence type="ECO:0000256" key="2">
    <source>
        <dbReference type="RuleBase" id="RU003457"/>
    </source>
</evidence>
<dbReference type="InterPro" id="IPR011051">
    <property type="entry name" value="RmlC_Cupin_sf"/>
</dbReference>
<dbReference type="SUPFAM" id="SSF51182">
    <property type="entry name" value="RmlC-like cupins"/>
    <property type="match status" value="1"/>
</dbReference>
<keyword evidence="7" id="KW-1185">Reference proteome</keyword>
<dbReference type="Pfam" id="PF05726">
    <property type="entry name" value="Pirin_C"/>
    <property type="match status" value="1"/>
</dbReference>
<accession>A0A2H1J5W0</accession>
<dbReference type="InterPro" id="IPR008778">
    <property type="entry name" value="Pirin_C_dom"/>
</dbReference>
<dbReference type="PANTHER" id="PTHR13903:SF8">
    <property type="entry name" value="PIRIN"/>
    <property type="match status" value="1"/>
</dbReference>
<dbReference type="CDD" id="cd02909">
    <property type="entry name" value="cupin_pirin_N"/>
    <property type="match status" value="1"/>
</dbReference>
<reference evidence="7" key="1">
    <citation type="submission" date="2017-03" db="EMBL/GenBank/DDBJ databases">
        <authorList>
            <person name="Monnet C."/>
        </authorList>
    </citation>
    <scope>NUCLEOTIDE SEQUENCE [LARGE SCALE GENOMIC DNA]</scope>
    <source>
        <strain evidence="7">ATCC 49514</strain>
    </source>
</reference>
<feature type="domain" description="Pirin C-terminal" evidence="5">
    <location>
        <begin position="202"/>
        <end position="301"/>
    </location>
</feature>
<dbReference type="EMBL" id="FXYX01000009">
    <property type="protein sequence ID" value="SMX82856.1"/>
    <property type="molecule type" value="Genomic_DNA"/>
</dbReference>
<dbReference type="InterPro" id="IPR012093">
    <property type="entry name" value="Pirin"/>
</dbReference>
<dbReference type="PANTHER" id="PTHR13903">
    <property type="entry name" value="PIRIN-RELATED"/>
    <property type="match status" value="1"/>
</dbReference>
<name>A0A2H1J5W0_9MICO</name>
<organism evidence="6 7">
    <name type="scientific">Brevibacterium iodinum ATCC 49514</name>
    <dbReference type="NCBI Taxonomy" id="1255616"/>
    <lineage>
        <taxon>Bacteria</taxon>
        <taxon>Bacillati</taxon>
        <taxon>Actinomycetota</taxon>
        <taxon>Actinomycetes</taxon>
        <taxon>Micrococcales</taxon>
        <taxon>Brevibacteriaceae</taxon>
        <taxon>Brevibacterium</taxon>
    </lineage>
</organism>
<evidence type="ECO:0000256" key="1">
    <source>
        <dbReference type="ARBA" id="ARBA00008416"/>
    </source>
</evidence>
<sequence>MAMSNVETRPVQVVCKAGGLPGPACDQQGRSPVEIITSREVPLGGPRAMIVRRTLPQRQRSLIGPWCFVDHYGPADVSVTGGMDVAPHPHTGLQTVSWLFEGAIQHIDSGGNAGLVLPGEVNLMTAGRGICHSEVSTEETTTLHGVQLWLALPEATRHQPEREFEHFEPEPVSLDGGEMLVFLGRLGEGSSPVKTDSPLLGAEIRLDAGATVDLPVDPRFEHGLLVDSGDIALENVDLPVATIGYTGTGVEELRIANRSDEPARLIFLGGEPFPEEIVMWWNFVGRTHEEIARFREEWQAEGERFGAVEGYVGKGGPGQNADGMGRLPAPRLPNVTIRPRKNPPPQVQGGPAE</sequence>
<feature type="domain" description="Pirin N-terminal" evidence="4">
    <location>
        <begin position="51"/>
        <end position="150"/>
    </location>
</feature>
<dbReference type="Pfam" id="PF02678">
    <property type="entry name" value="Pirin"/>
    <property type="match status" value="1"/>
</dbReference>
<dbReference type="InterPro" id="IPR014710">
    <property type="entry name" value="RmlC-like_jellyroll"/>
</dbReference>
<comment type="similarity">
    <text evidence="1 2">Belongs to the pirin family.</text>
</comment>
<gene>
    <name evidence="6" type="ORF">BI49514_01660</name>
</gene>
<evidence type="ECO:0008006" key="8">
    <source>
        <dbReference type="Google" id="ProtNLM"/>
    </source>
</evidence>
<feature type="region of interest" description="Disordered" evidence="3">
    <location>
        <begin position="309"/>
        <end position="353"/>
    </location>
</feature>
<dbReference type="CDD" id="cd02247">
    <property type="entry name" value="cupin_pirin_C"/>
    <property type="match status" value="1"/>
</dbReference>
<dbReference type="Gene3D" id="2.60.120.10">
    <property type="entry name" value="Jelly Rolls"/>
    <property type="match status" value="2"/>
</dbReference>
<dbReference type="AlphaFoldDB" id="A0A2H1J5W0"/>
<dbReference type="InterPro" id="IPR003829">
    <property type="entry name" value="Pirin_N_dom"/>
</dbReference>
<dbReference type="Proteomes" id="UP000234382">
    <property type="component" value="Unassembled WGS sequence"/>
</dbReference>
<evidence type="ECO:0000313" key="6">
    <source>
        <dbReference type="EMBL" id="SMX82856.1"/>
    </source>
</evidence>
<protein>
    <recommendedName>
        <fullName evidence="8">Pirin</fullName>
    </recommendedName>
</protein>